<gene>
    <name evidence="2" type="ORF">MPEBLZ_04162</name>
</gene>
<dbReference type="Pfam" id="PF01872">
    <property type="entry name" value="RibD_C"/>
    <property type="match status" value="1"/>
</dbReference>
<dbReference type="InterPro" id="IPR002734">
    <property type="entry name" value="RibDG_C"/>
</dbReference>
<dbReference type="AlphaFoldDB" id="A0A0N8KQ67"/>
<reference evidence="2 3" key="1">
    <citation type="submission" date="2015-09" db="EMBL/GenBank/DDBJ databases">
        <title>A metagenomics-based metabolic model of nitrate-dependent anaerobic oxidation of methane by Methanoperedens-like archaea.</title>
        <authorList>
            <person name="Arshad A."/>
            <person name="Speth D.R."/>
            <person name="De Graaf R.M."/>
            <person name="Op Den Camp H.J."/>
            <person name="Jetten M.S."/>
            <person name="Welte C.U."/>
        </authorList>
    </citation>
    <scope>NUCLEOTIDE SEQUENCE [LARGE SCALE GENOMIC DNA]</scope>
</reference>
<dbReference type="PANTHER" id="PTHR38011:SF11">
    <property type="entry name" value="2,5-DIAMINO-6-RIBOSYLAMINO-4(3H)-PYRIMIDINONE 5'-PHOSPHATE REDUCTASE"/>
    <property type="match status" value="1"/>
</dbReference>
<dbReference type="PANTHER" id="PTHR38011">
    <property type="entry name" value="DIHYDROFOLATE REDUCTASE FAMILY PROTEIN (AFU_ORTHOLOGUE AFUA_8G06820)"/>
    <property type="match status" value="1"/>
</dbReference>
<dbReference type="SUPFAM" id="SSF53597">
    <property type="entry name" value="Dihydrofolate reductase-like"/>
    <property type="match status" value="1"/>
</dbReference>
<organism evidence="2 3">
    <name type="scientific">Candidatus Methanoperedens nitratireducens</name>
    <dbReference type="NCBI Taxonomy" id="1392998"/>
    <lineage>
        <taxon>Archaea</taxon>
        <taxon>Methanobacteriati</taxon>
        <taxon>Methanobacteriota</taxon>
        <taxon>Stenosarchaea group</taxon>
        <taxon>Methanomicrobia</taxon>
        <taxon>Methanosarcinales</taxon>
        <taxon>ANME-2 cluster</taxon>
        <taxon>Candidatus Methanoperedentaceae</taxon>
        <taxon>Candidatus Methanoperedens</taxon>
    </lineage>
</organism>
<comment type="caution">
    <text evidence="2">The sequence shown here is derived from an EMBL/GenBank/DDBJ whole genome shotgun (WGS) entry which is preliminary data.</text>
</comment>
<evidence type="ECO:0000313" key="3">
    <source>
        <dbReference type="Proteomes" id="UP000050360"/>
    </source>
</evidence>
<protein>
    <submittedName>
        <fullName evidence="2">5-amino-6-(5-phosphoribosylamino)uracil reductase</fullName>
    </submittedName>
</protein>
<proteinExistence type="predicted"/>
<dbReference type="InterPro" id="IPR050765">
    <property type="entry name" value="Riboflavin_Biosynth_HTPR"/>
</dbReference>
<dbReference type="GO" id="GO:0009231">
    <property type="term" value="P:riboflavin biosynthetic process"/>
    <property type="evidence" value="ECO:0007669"/>
    <property type="project" value="InterPro"/>
</dbReference>
<dbReference type="EMBL" id="LKCM01000385">
    <property type="protein sequence ID" value="KPQ41290.1"/>
    <property type="molecule type" value="Genomic_DNA"/>
</dbReference>
<dbReference type="Gene3D" id="3.40.430.10">
    <property type="entry name" value="Dihydrofolate Reductase, subunit A"/>
    <property type="match status" value="1"/>
</dbReference>
<dbReference type="Proteomes" id="UP000050360">
    <property type="component" value="Unassembled WGS sequence"/>
</dbReference>
<feature type="domain" description="Bacterial bifunctional deaminase-reductase C-terminal" evidence="1">
    <location>
        <begin position="18"/>
        <end position="118"/>
    </location>
</feature>
<name>A0A0N8KQ67_9EURY</name>
<dbReference type="InterPro" id="IPR024072">
    <property type="entry name" value="DHFR-like_dom_sf"/>
</dbReference>
<evidence type="ECO:0000259" key="1">
    <source>
        <dbReference type="Pfam" id="PF01872"/>
    </source>
</evidence>
<sequence>MGRNTFEQVLTFGEWAYKSTPVVVLSRQVNTLPNNVPPTVSLSSENPTQLIERLSAKGLNHLYVDGGLTIQSFLAAGLIDEITITIIPVLLGSGKSLFGAVSSDVQLEHVSSKAFDFGFVQIKYCVIHKT</sequence>
<accession>A0A0N8KQ67</accession>
<dbReference type="GO" id="GO:0008703">
    <property type="term" value="F:5-amino-6-(5-phosphoribosylamino)uracil reductase activity"/>
    <property type="evidence" value="ECO:0007669"/>
    <property type="project" value="InterPro"/>
</dbReference>
<evidence type="ECO:0000313" key="2">
    <source>
        <dbReference type="EMBL" id="KPQ41290.1"/>
    </source>
</evidence>